<accession>A0A517KYH4</accession>
<feature type="compositionally biased region" description="Polar residues" evidence="1">
    <location>
        <begin position="135"/>
        <end position="150"/>
    </location>
</feature>
<dbReference type="AlphaFoldDB" id="A0A517KYH4"/>
<feature type="region of interest" description="Disordered" evidence="1">
    <location>
        <begin position="277"/>
        <end position="299"/>
    </location>
</feature>
<organism evidence="3 4">
    <name type="scientific">Venturia effusa</name>
    <dbReference type="NCBI Taxonomy" id="50376"/>
    <lineage>
        <taxon>Eukaryota</taxon>
        <taxon>Fungi</taxon>
        <taxon>Dikarya</taxon>
        <taxon>Ascomycota</taxon>
        <taxon>Pezizomycotina</taxon>
        <taxon>Dothideomycetes</taxon>
        <taxon>Pleosporomycetidae</taxon>
        <taxon>Venturiales</taxon>
        <taxon>Venturiaceae</taxon>
        <taxon>Venturia</taxon>
    </lineage>
</organism>
<evidence type="ECO:0000313" key="3">
    <source>
        <dbReference type="EMBL" id="QDS68423.1"/>
    </source>
</evidence>
<feature type="region of interest" description="Disordered" evidence="1">
    <location>
        <begin position="97"/>
        <end position="117"/>
    </location>
</feature>
<name>A0A517KYH4_9PEZI</name>
<evidence type="ECO:0000313" key="4">
    <source>
        <dbReference type="Proteomes" id="UP000316270"/>
    </source>
</evidence>
<dbReference type="CDD" id="cd14279">
    <property type="entry name" value="CUE"/>
    <property type="match status" value="1"/>
</dbReference>
<sequence length="766" mass="84269">MEEIDKEDLGKLQDEAEKVRARMRTKQNNRMKTLATLVSELPMGHPDLVLFRQDWMTERAVDIADLKQIENMQDFLTGLNSTAAASTAITSGGIRSMKQPSTEVVPPDTETGLSTDSDAPLMVTSLRRRAPPSATPQMVQGSQLDSTFTDSSLPLPPPSLKMAGREAERFEECPVIVRHAQLGWLELQCNVCGGNSQEMDGKYLLGMAGMGRHLAHRHSKIPTGTRRFGTDYILGKCARRLTSAEVDAYRKAVKEGRDPIVKRPCCAGDDEVTTDYSASGAGASEAKPSRHNRSLKRSRNDALIVDIPSDLSTPTLPSKRLRHGTSEGGAGLVRERAARRNTIPQHAIDRGNIGVIALPIKIASELSCPAVCHHPTKGPFILICPFCKGNAFLSSQSTTSEFLGPQTLFGHIRQAHIGALEGHNGTGEPMHLSAFQNEYVASNCVDRWLTAEEYKSIMRATASGSRYSPIKRNPVKAVVDDHETKFPTLCFEHFPSVILREDLRWVDLRCPHCSANTIGSGRKYFQGIKGFMRHITTSHGLSPPDPSTSWKWLLDQCSEWSTQPEVDLEKLESGLHVIPAVPPVIKELIVKLKLPSSFYKNPDERKMVQRMQAVLPLESKAKLLAVLKANNGNFDNAIDQLLGAIEESDDSVIGDTTDSEPHRKSLNTAMLGLLSLEEQTSVMRMRRIFPSKSVENCLSTLRAAGGNADQALDHLMKELEKRSTSLFTFDAVPTPASVIPNARAQATTSYTPPTPTTFTSEPKLQR</sequence>
<dbReference type="PROSITE" id="PS51140">
    <property type="entry name" value="CUE"/>
    <property type="match status" value="1"/>
</dbReference>
<feature type="region of interest" description="Disordered" evidence="1">
    <location>
        <begin position="130"/>
        <end position="157"/>
    </location>
</feature>
<feature type="domain" description="CUE" evidence="2">
    <location>
        <begin position="603"/>
        <end position="645"/>
    </location>
</feature>
<dbReference type="Proteomes" id="UP000316270">
    <property type="component" value="Chromosome 1"/>
</dbReference>
<dbReference type="GO" id="GO:0043130">
    <property type="term" value="F:ubiquitin binding"/>
    <property type="evidence" value="ECO:0007669"/>
    <property type="project" value="InterPro"/>
</dbReference>
<evidence type="ECO:0000256" key="1">
    <source>
        <dbReference type="SAM" id="MobiDB-lite"/>
    </source>
</evidence>
<reference evidence="3 4" key="1">
    <citation type="submission" date="2019-07" db="EMBL/GenBank/DDBJ databases">
        <title>Finished genome of Venturia effusa.</title>
        <authorList>
            <person name="Young C.A."/>
            <person name="Cox M.P."/>
            <person name="Ganley A.R.D."/>
            <person name="David W.J."/>
        </authorList>
    </citation>
    <scope>NUCLEOTIDE SEQUENCE [LARGE SCALE GENOMIC DNA]</scope>
    <source>
        <strain evidence="4">albino</strain>
    </source>
</reference>
<evidence type="ECO:0000259" key="2">
    <source>
        <dbReference type="PROSITE" id="PS51140"/>
    </source>
</evidence>
<gene>
    <name evidence="3" type="ORF">FKW77_010790</name>
</gene>
<feature type="compositionally biased region" description="Low complexity" evidence="1">
    <location>
        <begin position="747"/>
        <end position="766"/>
    </location>
</feature>
<dbReference type="SMART" id="SM00546">
    <property type="entry name" value="CUE"/>
    <property type="match status" value="2"/>
</dbReference>
<feature type="region of interest" description="Disordered" evidence="1">
    <location>
        <begin position="744"/>
        <end position="766"/>
    </location>
</feature>
<protein>
    <recommendedName>
        <fullName evidence="2">CUE domain-containing protein</fullName>
    </recommendedName>
</protein>
<dbReference type="OrthoDB" id="3930948at2759"/>
<proteinExistence type="predicted"/>
<dbReference type="EMBL" id="CP042185">
    <property type="protein sequence ID" value="QDS68423.1"/>
    <property type="molecule type" value="Genomic_DNA"/>
</dbReference>
<keyword evidence="4" id="KW-1185">Reference proteome</keyword>
<dbReference type="InterPro" id="IPR003892">
    <property type="entry name" value="CUE"/>
</dbReference>